<sequence>EIGAIMDTSDDDDPQMNNVVQSMSSHLGISIQALISAARNTPKSNCSWYPSEGDYHIFSLYHKDKTGMPRLNS</sequence>
<dbReference type="EMBL" id="HACG01035772">
    <property type="protein sequence ID" value="CEK82637.1"/>
    <property type="molecule type" value="Transcribed_RNA"/>
</dbReference>
<name>A0A0B7ARL3_9EUPU</name>
<evidence type="ECO:0000313" key="1">
    <source>
        <dbReference type="EMBL" id="CEK82636.1"/>
    </source>
</evidence>
<dbReference type="EMBL" id="HACG01035771">
    <property type="protein sequence ID" value="CEK82636.1"/>
    <property type="molecule type" value="Transcribed_RNA"/>
</dbReference>
<dbReference type="AlphaFoldDB" id="A0A0B7ARL3"/>
<reference evidence="1" key="1">
    <citation type="submission" date="2014-12" db="EMBL/GenBank/DDBJ databases">
        <title>Insight into the proteome of Arion vulgaris.</title>
        <authorList>
            <person name="Aradska J."/>
            <person name="Bulat T."/>
            <person name="Smidak R."/>
            <person name="Sarate P."/>
            <person name="Gangsoo J."/>
            <person name="Sialana F."/>
            <person name="Bilban M."/>
            <person name="Lubec G."/>
        </authorList>
    </citation>
    <scope>NUCLEOTIDE SEQUENCE</scope>
    <source>
        <tissue evidence="1">Skin</tissue>
    </source>
</reference>
<accession>A0A0B7ARL3</accession>
<organism evidence="1">
    <name type="scientific">Arion vulgaris</name>
    <dbReference type="NCBI Taxonomy" id="1028688"/>
    <lineage>
        <taxon>Eukaryota</taxon>
        <taxon>Metazoa</taxon>
        <taxon>Spiralia</taxon>
        <taxon>Lophotrochozoa</taxon>
        <taxon>Mollusca</taxon>
        <taxon>Gastropoda</taxon>
        <taxon>Heterobranchia</taxon>
        <taxon>Euthyneura</taxon>
        <taxon>Panpulmonata</taxon>
        <taxon>Eupulmonata</taxon>
        <taxon>Stylommatophora</taxon>
        <taxon>Helicina</taxon>
        <taxon>Arionoidea</taxon>
        <taxon>Arionidae</taxon>
        <taxon>Arion</taxon>
    </lineage>
</organism>
<feature type="non-terminal residue" evidence="1">
    <location>
        <position position="1"/>
    </location>
</feature>
<evidence type="ECO:0000313" key="2">
    <source>
        <dbReference type="EMBL" id="CEK82637.1"/>
    </source>
</evidence>
<gene>
    <name evidence="1" type="primary">ORF132647</name>
    <name evidence="2" type="synonym">ORF132648</name>
</gene>
<proteinExistence type="predicted"/>
<protein>
    <submittedName>
        <fullName evidence="1">Uncharacterized protein</fullName>
    </submittedName>
</protein>